<comment type="caution">
    <text evidence="1">The sequence shown here is derived from an EMBL/GenBank/DDBJ whole genome shotgun (WGS) entry which is preliminary data.</text>
</comment>
<gene>
    <name evidence="1" type="ORF">FWK35_00037033</name>
</gene>
<evidence type="ECO:0000313" key="2">
    <source>
        <dbReference type="Proteomes" id="UP000478052"/>
    </source>
</evidence>
<dbReference type="OrthoDB" id="6605135at2759"/>
<organism evidence="1 2">
    <name type="scientific">Aphis craccivora</name>
    <name type="common">Cowpea aphid</name>
    <dbReference type="NCBI Taxonomy" id="307492"/>
    <lineage>
        <taxon>Eukaryota</taxon>
        <taxon>Metazoa</taxon>
        <taxon>Ecdysozoa</taxon>
        <taxon>Arthropoda</taxon>
        <taxon>Hexapoda</taxon>
        <taxon>Insecta</taxon>
        <taxon>Pterygota</taxon>
        <taxon>Neoptera</taxon>
        <taxon>Paraneoptera</taxon>
        <taxon>Hemiptera</taxon>
        <taxon>Sternorrhyncha</taxon>
        <taxon>Aphidomorpha</taxon>
        <taxon>Aphidoidea</taxon>
        <taxon>Aphididae</taxon>
        <taxon>Aphidini</taxon>
        <taxon>Aphis</taxon>
        <taxon>Aphis</taxon>
    </lineage>
</organism>
<sequence length="102" mass="12320">MWPFNDVWEDEDPDPVPNTVVREPMFEFWVHVYKKERKYVNLSDRGAEIQTKSWMENCMSKLRPRTPPGMCVVMEKKLIKKCLITIYKKKRIYVSAYTIHHI</sequence>
<evidence type="ECO:0000313" key="1">
    <source>
        <dbReference type="EMBL" id="KAF0757861.1"/>
    </source>
</evidence>
<keyword evidence="2" id="KW-1185">Reference proteome</keyword>
<protein>
    <submittedName>
        <fullName evidence="1">Uncharacterized protein</fullName>
    </submittedName>
</protein>
<dbReference type="EMBL" id="VUJU01003447">
    <property type="protein sequence ID" value="KAF0757861.1"/>
    <property type="molecule type" value="Genomic_DNA"/>
</dbReference>
<proteinExistence type="predicted"/>
<accession>A0A6G0YL90</accession>
<dbReference type="AlphaFoldDB" id="A0A6G0YL90"/>
<reference evidence="1 2" key="1">
    <citation type="submission" date="2019-08" db="EMBL/GenBank/DDBJ databases">
        <title>Whole genome of Aphis craccivora.</title>
        <authorList>
            <person name="Voronova N.V."/>
            <person name="Shulinski R.S."/>
            <person name="Bandarenka Y.V."/>
            <person name="Zhorov D.G."/>
            <person name="Warner D."/>
        </authorList>
    </citation>
    <scope>NUCLEOTIDE SEQUENCE [LARGE SCALE GENOMIC DNA]</scope>
    <source>
        <strain evidence="1">180601</strain>
        <tissue evidence="1">Whole Body</tissue>
    </source>
</reference>
<name>A0A6G0YL90_APHCR</name>
<dbReference type="Proteomes" id="UP000478052">
    <property type="component" value="Unassembled WGS sequence"/>
</dbReference>